<dbReference type="SUPFAM" id="SSF56112">
    <property type="entry name" value="Protein kinase-like (PK-like)"/>
    <property type="match status" value="1"/>
</dbReference>
<sequence length="891" mass="98229">MFFKKTQPSFILVVLIQCLFLKNHLAIGADTISANQSLSGDQTIVSASGIFVLGFFTPGTSSNYYLGMWYKDVTPQTVVWVANREKPVSDRFSSELGISHGNLVLFNESKFPIWSTNVNSSTSSLSIEAVLLDNGNLVLKDRSNLSKPTLWESFDHLTDTWLSGSKLGYNKKTGYKQVITSGKNSKDPSPGVFSLEPVPSDNSFVILWKKSRIHWSTGAWVESLEYFSLVPEMARSNYINYTFVSNDNGMYLTYSIIPGNTNIYSLSANGIARYVMDITGQFKELVLSPNKEWNSFWSQPKEQCEILDFCGAYGSCNADSVPFCNCLRGFEPKSWQDWKSEDYSGGCIRKTKLQCGNNASVNGEGDRFVEIPSMLLPENKQSEQVENIATCEFICYNNCSCTAYAYDNNQCSLWSGDLLNLQQVGAGDGRGKRLYLRLAASEVRSTKNREGLTLGVGVGSAIGSIVLLVLILFFVSRRKKNGKGLEASLMAFGYRDLQTATNNFSEKLGGGGFGSVFKGILSDSSMIAVKKLESMGQGEKQFRAEVSTIGTIQHVNLVRLHGFCSQGTQKLLVYDYMSNGSLASHLFEKSNSSVLDWKTRFQIAIGTARGLVYLHEKCRDCIIHCDIKPENVLLDAEFCPKVADFGLAKLVGREFSRVLTTMRGTRGYLAPEWITGVAITSKADVYSYGMMLFELLSGRRNSEQIALNGKLKYFPSTAISTVIEGGNLLSLLDDGLEGNANQEEVERVCKVAGWCIQDDETHRPSMSEVVQMLEGIVDVSLPPIPRCLHIFEDNEENVIFFLGVILKTRAECPTTGSDAVLGEHGQSTRTYRLTRLQAPPTYYCSKSHRHPPPPTLTGFAPVGAGDSNPTVPCTGSGTRGASPLVQLYLQA</sequence>
<dbReference type="InterPro" id="IPR008271">
    <property type="entry name" value="Ser/Thr_kinase_AS"/>
</dbReference>
<dbReference type="PANTHER" id="PTHR47974:SF19">
    <property type="entry name" value="RECEPTOR-LIKE SERINE_THREONINE-PROTEIN KINASE"/>
    <property type="match status" value="1"/>
</dbReference>
<dbReference type="Pfam" id="PF00954">
    <property type="entry name" value="S_locus_glycop"/>
    <property type="match status" value="1"/>
</dbReference>
<evidence type="ECO:0000256" key="21">
    <source>
        <dbReference type="SAM" id="Phobius"/>
    </source>
</evidence>
<dbReference type="GO" id="GO:0004674">
    <property type="term" value="F:protein serine/threonine kinase activity"/>
    <property type="evidence" value="ECO:0007669"/>
    <property type="project" value="UniProtKB-KW"/>
</dbReference>
<dbReference type="FunFam" id="3.30.200.20:FF:000370">
    <property type="entry name" value="Receptor-like protein kinase 4"/>
    <property type="match status" value="1"/>
</dbReference>
<keyword evidence="6 21" id="KW-0812">Transmembrane</keyword>
<evidence type="ECO:0000256" key="3">
    <source>
        <dbReference type="ARBA" id="ARBA00022527"/>
    </source>
</evidence>
<evidence type="ECO:0000256" key="4">
    <source>
        <dbReference type="ARBA" id="ARBA00022553"/>
    </source>
</evidence>
<keyword evidence="4" id="KW-0597">Phosphoprotein</keyword>
<dbReference type="PROSITE" id="PS50011">
    <property type="entry name" value="PROTEIN_KINASE_DOM"/>
    <property type="match status" value="1"/>
</dbReference>
<dbReference type="Pfam" id="PF08276">
    <property type="entry name" value="PAN_2"/>
    <property type="match status" value="1"/>
</dbReference>
<comment type="caution">
    <text evidence="26">The sequence shown here is derived from an EMBL/GenBank/DDBJ whole genome shotgun (WGS) entry which is preliminary data.</text>
</comment>
<evidence type="ECO:0000313" key="27">
    <source>
        <dbReference type="Proteomes" id="UP001187192"/>
    </source>
</evidence>
<evidence type="ECO:0000256" key="15">
    <source>
        <dbReference type="ARBA" id="ARBA00023170"/>
    </source>
</evidence>
<evidence type="ECO:0000259" key="23">
    <source>
        <dbReference type="PROSITE" id="PS50011"/>
    </source>
</evidence>
<evidence type="ECO:0000256" key="19">
    <source>
        <dbReference type="PIRNR" id="PIRNR000641"/>
    </source>
</evidence>
<dbReference type="EC" id="2.7.11.1" evidence="19"/>
<keyword evidence="15" id="KW-0675">Receptor</keyword>
<keyword evidence="7 22" id="KW-0732">Signal</keyword>
<evidence type="ECO:0000256" key="5">
    <source>
        <dbReference type="ARBA" id="ARBA00022679"/>
    </source>
</evidence>
<evidence type="ECO:0000256" key="2">
    <source>
        <dbReference type="ARBA" id="ARBA00022475"/>
    </source>
</evidence>
<dbReference type="SUPFAM" id="SSF51110">
    <property type="entry name" value="alpha-D-mannose-specific plant lectins"/>
    <property type="match status" value="1"/>
</dbReference>
<protein>
    <recommendedName>
        <fullName evidence="19">Receptor-like serine/threonine-protein kinase</fullName>
        <ecNumber evidence="19">2.7.11.1</ecNumber>
    </recommendedName>
</protein>
<dbReference type="InterPro" id="IPR017441">
    <property type="entry name" value="Protein_kinase_ATP_BS"/>
</dbReference>
<dbReference type="PROSITE" id="PS00108">
    <property type="entry name" value="PROTEIN_KINASE_ST"/>
    <property type="match status" value="1"/>
</dbReference>
<evidence type="ECO:0000256" key="17">
    <source>
        <dbReference type="ARBA" id="ARBA00047899"/>
    </source>
</evidence>
<dbReference type="GO" id="GO:0005524">
    <property type="term" value="F:ATP binding"/>
    <property type="evidence" value="ECO:0007669"/>
    <property type="project" value="UniProtKB-UniRule"/>
</dbReference>
<evidence type="ECO:0000256" key="1">
    <source>
        <dbReference type="ARBA" id="ARBA00004251"/>
    </source>
</evidence>
<evidence type="ECO:0000259" key="24">
    <source>
        <dbReference type="PROSITE" id="PS50927"/>
    </source>
</evidence>
<keyword evidence="11 19" id="KW-0067">ATP-binding</keyword>
<feature type="transmembrane region" description="Helical" evidence="21">
    <location>
        <begin position="452"/>
        <end position="475"/>
    </location>
</feature>
<dbReference type="PANTHER" id="PTHR47974">
    <property type="entry name" value="OS07G0415500 PROTEIN"/>
    <property type="match status" value="1"/>
</dbReference>
<dbReference type="InterPro" id="IPR000858">
    <property type="entry name" value="S_locus_glycoprot_dom"/>
</dbReference>
<evidence type="ECO:0000256" key="20">
    <source>
        <dbReference type="PROSITE-ProRule" id="PRU10141"/>
    </source>
</evidence>
<dbReference type="InterPro" id="IPR001480">
    <property type="entry name" value="Bulb-type_lectin_dom"/>
</dbReference>
<dbReference type="Pfam" id="PF01453">
    <property type="entry name" value="B_lectin"/>
    <property type="match status" value="1"/>
</dbReference>
<dbReference type="GO" id="GO:0030246">
    <property type="term" value="F:carbohydrate binding"/>
    <property type="evidence" value="ECO:0007669"/>
    <property type="project" value="UniProtKB-KW"/>
</dbReference>
<dbReference type="SMART" id="SM00473">
    <property type="entry name" value="PAN_AP"/>
    <property type="match status" value="1"/>
</dbReference>
<evidence type="ECO:0000256" key="12">
    <source>
        <dbReference type="ARBA" id="ARBA00022989"/>
    </source>
</evidence>
<comment type="catalytic activity">
    <reaction evidence="18 19">
        <text>L-seryl-[protein] + ATP = O-phospho-L-seryl-[protein] + ADP + H(+)</text>
        <dbReference type="Rhea" id="RHEA:17989"/>
        <dbReference type="Rhea" id="RHEA-COMP:9863"/>
        <dbReference type="Rhea" id="RHEA-COMP:11604"/>
        <dbReference type="ChEBI" id="CHEBI:15378"/>
        <dbReference type="ChEBI" id="CHEBI:29999"/>
        <dbReference type="ChEBI" id="CHEBI:30616"/>
        <dbReference type="ChEBI" id="CHEBI:83421"/>
        <dbReference type="ChEBI" id="CHEBI:456216"/>
        <dbReference type="EC" id="2.7.11.1"/>
    </reaction>
</comment>
<organism evidence="26 27">
    <name type="scientific">Ficus carica</name>
    <name type="common">Common fig</name>
    <dbReference type="NCBI Taxonomy" id="3494"/>
    <lineage>
        <taxon>Eukaryota</taxon>
        <taxon>Viridiplantae</taxon>
        <taxon>Streptophyta</taxon>
        <taxon>Embryophyta</taxon>
        <taxon>Tracheophyta</taxon>
        <taxon>Spermatophyta</taxon>
        <taxon>Magnoliopsida</taxon>
        <taxon>eudicotyledons</taxon>
        <taxon>Gunneridae</taxon>
        <taxon>Pentapetalae</taxon>
        <taxon>rosids</taxon>
        <taxon>fabids</taxon>
        <taxon>Rosales</taxon>
        <taxon>Moraceae</taxon>
        <taxon>Ficeae</taxon>
        <taxon>Ficus</taxon>
    </lineage>
</organism>
<keyword evidence="13 21" id="KW-0472">Membrane</keyword>
<evidence type="ECO:0000256" key="16">
    <source>
        <dbReference type="ARBA" id="ARBA00023180"/>
    </source>
</evidence>
<feature type="domain" description="Protein kinase" evidence="23">
    <location>
        <begin position="502"/>
        <end position="777"/>
    </location>
</feature>
<evidence type="ECO:0000256" key="10">
    <source>
        <dbReference type="ARBA" id="ARBA00022777"/>
    </source>
</evidence>
<evidence type="ECO:0000313" key="26">
    <source>
        <dbReference type="EMBL" id="GMN61231.1"/>
    </source>
</evidence>
<keyword evidence="27" id="KW-1185">Reference proteome</keyword>
<keyword evidence="2" id="KW-1003">Cell membrane</keyword>
<dbReference type="InterPro" id="IPR036426">
    <property type="entry name" value="Bulb-type_lectin_dom_sf"/>
</dbReference>
<keyword evidence="12 21" id="KW-1133">Transmembrane helix</keyword>
<proteinExistence type="inferred from homology"/>
<dbReference type="FunFam" id="2.90.10.10:FF:000002">
    <property type="entry name" value="Serine/threonine-protein kinase"/>
    <property type="match status" value="1"/>
</dbReference>
<evidence type="ECO:0000256" key="9">
    <source>
        <dbReference type="ARBA" id="ARBA00022741"/>
    </source>
</evidence>
<dbReference type="GO" id="GO:0005886">
    <property type="term" value="C:plasma membrane"/>
    <property type="evidence" value="ECO:0007669"/>
    <property type="project" value="UniProtKB-SubCell"/>
</dbReference>
<reference evidence="26" key="1">
    <citation type="submission" date="2023-07" db="EMBL/GenBank/DDBJ databases">
        <title>draft genome sequence of fig (Ficus carica).</title>
        <authorList>
            <person name="Takahashi T."/>
            <person name="Nishimura K."/>
        </authorList>
    </citation>
    <scope>NUCLEOTIDE SEQUENCE</scope>
</reference>
<dbReference type="AlphaFoldDB" id="A0AA88DU02"/>
<dbReference type="CDD" id="cd14066">
    <property type="entry name" value="STKc_IRAK"/>
    <property type="match status" value="1"/>
</dbReference>
<dbReference type="Gene3D" id="2.90.10.10">
    <property type="entry name" value="Bulb-type lectin domain"/>
    <property type="match status" value="1"/>
</dbReference>
<keyword evidence="10 19" id="KW-0418">Kinase</keyword>
<feature type="domain" description="Apple" evidence="25">
    <location>
        <begin position="355"/>
        <end position="439"/>
    </location>
</feature>
<dbReference type="CDD" id="cd00028">
    <property type="entry name" value="B_lectin"/>
    <property type="match status" value="1"/>
</dbReference>
<feature type="signal peptide" evidence="22">
    <location>
        <begin position="1"/>
        <end position="26"/>
    </location>
</feature>
<evidence type="ECO:0000256" key="14">
    <source>
        <dbReference type="ARBA" id="ARBA00023157"/>
    </source>
</evidence>
<dbReference type="Gene3D" id="1.10.510.10">
    <property type="entry name" value="Transferase(Phosphotransferase) domain 1"/>
    <property type="match status" value="1"/>
</dbReference>
<dbReference type="InterPro" id="IPR024171">
    <property type="entry name" value="SRK-like_kinase"/>
</dbReference>
<keyword evidence="5 19" id="KW-0808">Transferase</keyword>
<evidence type="ECO:0000259" key="25">
    <source>
        <dbReference type="PROSITE" id="PS50948"/>
    </source>
</evidence>
<dbReference type="Pfam" id="PF00069">
    <property type="entry name" value="Pkinase"/>
    <property type="match status" value="1"/>
</dbReference>
<dbReference type="EMBL" id="BTGU01000108">
    <property type="protein sequence ID" value="GMN61231.1"/>
    <property type="molecule type" value="Genomic_DNA"/>
</dbReference>
<comment type="catalytic activity">
    <reaction evidence="17 19">
        <text>L-threonyl-[protein] + ATP = O-phospho-L-threonyl-[protein] + ADP + H(+)</text>
        <dbReference type="Rhea" id="RHEA:46608"/>
        <dbReference type="Rhea" id="RHEA-COMP:11060"/>
        <dbReference type="Rhea" id="RHEA-COMP:11605"/>
        <dbReference type="ChEBI" id="CHEBI:15378"/>
        <dbReference type="ChEBI" id="CHEBI:30013"/>
        <dbReference type="ChEBI" id="CHEBI:30616"/>
        <dbReference type="ChEBI" id="CHEBI:61977"/>
        <dbReference type="ChEBI" id="CHEBI:456216"/>
        <dbReference type="EC" id="2.7.11.1"/>
    </reaction>
</comment>
<dbReference type="PROSITE" id="PS50948">
    <property type="entry name" value="PAN"/>
    <property type="match status" value="1"/>
</dbReference>
<gene>
    <name evidence="26" type="ORF">TIFTF001_030314</name>
</gene>
<feature type="domain" description="Bulb-type lectin" evidence="24">
    <location>
        <begin position="29"/>
        <end position="152"/>
    </location>
</feature>
<comment type="similarity">
    <text evidence="19">Belongs to the protein kinase superfamily. Ser/Thr protein kinase family.</text>
</comment>
<keyword evidence="3 19" id="KW-0723">Serine/threonine-protein kinase</keyword>
<keyword evidence="14" id="KW-1015">Disulfide bond</keyword>
<dbReference type="FunFam" id="1.10.510.10:FF:000227">
    <property type="entry name" value="Serine/threonine-protein kinase"/>
    <property type="match status" value="1"/>
</dbReference>
<feature type="chain" id="PRO_5041662557" description="Receptor-like serine/threonine-protein kinase" evidence="22">
    <location>
        <begin position="27"/>
        <end position="891"/>
    </location>
</feature>
<keyword evidence="8" id="KW-0430">Lectin</keyword>
<dbReference type="PROSITE" id="PS00107">
    <property type="entry name" value="PROTEIN_KINASE_ATP"/>
    <property type="match status" value="1"/>
</dbReference>
<evidence type="ECO:0000256" key="13">
    <source>
        <dbReference type="ARBA" id="ARBA00023136"/>
    </source>
</evidence>
<dbReference type="InterPro" id="IPR011009">
    <property type="entry name" value="Kinase-like_dom_sf"/>
</dbReference>
<dbReference type="InterPro" id="IPR000719">
    <property type="entry name" value="Prot_kinase_dom"/>
</dbReference>
<feature type="binding site" evidence="20">
    <location>
        <position position="531"/>
    </location>
    <ligand>
        <name>ATP</name>
        <dbReference type="ChEBI" id="CHEBI:30616"/>
    </ligand>
</feature>
<keyword evidence="16" id="KW-0325">Glycoprotein</keyword>
<name>A0AA88DU02_FICCA</name>
<evidence type="ECO:0000256" key="18">
    <source>
        <dbReference type="ARBA" id="ARBA00048679"/>
    </source>
</evidence>
<dbReference type="PIRSF" id="PIRSF000641">
    <property type="entry name" value="SRK"/>
    <property type="match status" value="1"/>
</dbReference>
<dbReference type="SMART" id="SM00108">
    <property type="entry name" value="B_lectin"/>
    <property type="match status" value="1"/>
</dbReference>
<evidence type="ECO:0000256" key="8">
    <source>
        <dbReference type="ARBA" id="ARBA00022734"/>
    </source>
</evidence>
<keyword evidence="9 19" id="KW-0547">Nucleotide-binding</keyword>
<evidence type="ECO:0000256" key="7">
    <source>
        <dbReference type="ARBA" id="ARBA00022729"/>
    </source>
</evidence>
<dbReference type="GO" id="GO:0048544">
    <property type="term" value="P:recognition of pollen"/>
    <property type="evidence" value="ECO:0007669"/>
    <property type="project" value="InterPro"/>
</dbReference>
<dbReference type="Gene3D" id="3.30.200.20">
    <property type="entry name" value="Phosphorylase Kinase, domain 1"/>
    <property type="match status" value="1"/>
</dbReference>
<evidence type="ECO:0000256" key="22">
    <source>
        <dbReference type="SAM" id="SignalP"/>
    </source>
</evidence>
<dbReference type="Proteomes" id="UP001187192">
    <property type="component" value="Unassembled WGS sequence"/>
</dbReference>
<dbReference type="CDD" id="cd01098">
    <property type="entry name" value="PAN_AP_plant"/>
    <property type="match status" value="1"/>
</dbReference>
<dbReference type="SMART" id="SM00220">
    <property type="entry name" value="S_TKc"/>
    <property type="match status" value="1"/>
</dbReference>
<dbReference type="PROSITE" id="PS50927">
    <property type="entry name" value="BULB_LECTIN"/>
    <property type="match status" value="1"/>
</dbReference>
<evidence type="ECO:0000256" key="6">
    <source>
        <dbReference type="ARBA" id="ARBA00022692"/>
    </source>
</evidence>
<dbReference type="InterPro" id="IPR003609">
    <property type="entry name" value="Pan_app"/>
</dbReference>
<comment type="subcellular location">
    <subcellularLocation>
        <location evidence="1">Cell membrane</location>
        <topology evidence="1">Single-pass type I membrane protein</topology>
    </subcellularLocation>
</comment>
<accession>A0AA88DU02</accession>
<evidence type="ECO:0000256" key="11">
    <source>
        <dbReference type="ARBA" id="ARBA00022840"/>
    </source>
</evidence>